<dbReference type="AlphaFoldDB" id="A0A382MQX4"/>
<organism evidence="1">
    <name type="scientific">marine metagenome</name>
    <dbReference type="NCBI Taxonomy" id="408172"/>
    <lineage>
        <taxon>unclassified sequences</taxon>
        <taxon>metagenomes</taxon>
        <taxon>ecological metagenomes</taxon>
    </lineage>
</organism>
<proteinExistence type="predicted"/>
<evidence type="ECO:0000313" key="1">
    <source>
        <dbReference type="EMBL" id="SVC50525.1"/>
    </source>
</evidence>
<reference evidence="1" key="1">
    <citation type="submission" date="2018-05" db="EMBL/GenBank/DDBJ databases">
        <authorList>
            <person name="Lanie J.A."/>
            <person name="Ng W.-L."/>
            <person name="Kazmierczak K.M."/>
            <person name="Andrzejewski T.M."/>
            <person name="Davidsen T.M."/>
            <person name="Wayne K.J."/>
            <person name="Tettelin H."/>
            <person name="Glass J.I."/>
            <person name="Rusch D."/>
            <person name="Podicherti R."/>
            <person name="Tsui H.-C.T."/>
            <person name="Winkler M.E."/>
        </authorList>
    </citation>
    <scope>NUCLEOTIDE SEQUENCE</scope>
</reference>
<name>A0A382MQX4_9ZZZZ</name>
<feature type="non-terminal residue" evidence="1">
    <location>
        <position position="1"/>
    </location>
</feature>
<sequence>CPQNQNLMVVFNKYSDRNKENLMKEPRSNLVSGVVSLVDTMESVDFIGISEIDNGNDFKDKLKRSMDKKGSNSSLVFTTEWDFQKQETSMWKGFVSMTLLMDSYSFKDGGLIKIGSYSVEPQRIPIRKWGKSNSFKKKHLQRITKKITQKWSDSEMKDFIQSNN</sequence>
<protein>
    <submittedName>
        <fullName evidence="1">Uncharacterized protein</fullName>
    </submittedName>
</protein>
<accession>A0A382MQX4</accession>
<gene>
    <name evidence="1" type="ORF">METZ01_LOCUS303379</name>
</gene>
<dbReference type="EMBL" id="UINC01094896">
    <property type="protein sequence ID" value="SVC50525.1"/>
    <property type="molecule type" value="Genomic_DNA"/>
</dbReference>